<sequence>NLTQQVTNLNELVDKFDVTQEPGGSSVSAGMFGGIGGPRRMPRLAAASHLGSGGGSTLAGSGLGGASGSVLTGGEGGAGTVSY</sequence>
<feature type="region of interest" description="Disordered" evidence="1">
    <location>
        <begin position="43"/>
        <end position="83"/>
    </location>
</feature>
<keyword evidence="3" id="KW-1185">Reference proteome</keyword>
<organism evidence="2 3">
    <name type="scientific">Tilletia indica</name>
    <dbReference type="NCBI Taxonomy" id="43049"/>
    <lineage>
        <taxon>Eukaryota</taxon>
        <taxon>Fungi</taxon>
        <taxon>Dikarya</taxon>
        <taxon>Basidiomycota</taxon>
        <taxon>Ustilaginomycotina</taxon>
        <taxon>Exobasidiomycetes</taxon>
        <taxon>Tilletiales</taxon>
        <taxon>Tilletiaceae</taxon>
        <taxon>Tilletia</taxon>
    </lineage>
</organism>
<evidence type="ECO:0000313" key="2">
    <source>
        <dbReference type="EMBL" id="KAE8237338.1"/>
    </source>
</evidence>
<reference evidence="2" key="2">
    <citation type="journal article" date="2019" name="IMA Fungus">
        <title>Genome sequencing and comparison of five Tilletia species to identify candidate genes for the detection of regulated species infecting wheat.</title>
        <authorList>
            <person name="Nguyen H.D.T."/>
            <person name="Sultana T."/>
            <person name="Kesanakurti P."/>
            <person name="Hambleton S."/>
        </authorList>
    </citation>
    <scope>NUCLEOTIDE SEQUENCE</scope>
    <source>
        <strain evidence="2">DAOMC 236416</strain>
    </source>
</reference>
<evidence type="ECO:0000313" key="3">
    <source>
        <dbReference type="Proteomes" id="UP000077521"/>
    </source>
</evidence>
<proteinExistence type="predicted"/>
<feature type="compositionally biased region" description="Gly residues" evidence="1">
    <location>
        <begin position="51"/>
        <end position="83"/>
    </location>
</feature>
<comment type="caution">
    <text evidence="2">The sequence shown here is derived from an EMBL/GenBank/DDBJ whole genome shotgun (WGS) entry which is preliminary data.</text>
</comment>
<dbReference type="EMBL" id="LWDF02001829">
    <property type="protein sequence ID" value="KAE8237338.1"/>
    <property type="molecule type" value="Genomic_DNA"/>
</dbReference>
<accession>A0A8T8SDI1</accession>
<feature type="non-terminal residue" evidence="2">
    <location>
        <position position="1"/>
    </location>
</feature>
<dbReference type="Proteomes" id="UP000077521">
    <property type="component" value="Unassembled WGS sequence"/>
</dbReference>
<evidence type="ECO:0000256" key="1">
    <source>
        <dbReference type="SAM" id="MobiDB-lite"/>
    </source>
</evidence>
<dbReference type="AlphaFoldDB" id="A0A8T8SDI1"/>
<protein>
    <submittedName>
        <fullName evidence="2">Uncharacterized protein</fullName>
    </submittedName>
</protein>
<gene>
    <name evidence="2" type="ORF">A4X13_0g8826</name>
</gene>
<name>A0A8T8SDI1_9BASI</name>
<reference evidence="2" key="1">
    <citation type="submission" date="2016-04" db="EMBL/GenBank/DDBJ databases">
        <authorList>
            <person name="Nguyen H.D."/>
            <person name="Samba Siva P."/>
            <person name="Cullis J."/>
            <person name="Levesque C.A."/>
            <person name="Hambleton S."/>
        </authorList>
    </citation>
    <scope>NUCLEOTIDE SEQUENCE</scope>
    <source>
        <strain evidence="2">DAOMC 236416</strain>
    </source>
</reference>